<reference evidence="2" key="1">
    <citation type="submission" date="2019-08" db="EMBL/GenBank/DDBJ databases">
        <authorList>
            <person name="Kucharzyk K."/>
            <person name="Murdoch R.W."/>
            <person name="Higgins S."/>
            <person name="Loffler F."/>
        </authorList>
    </citation>
    <scope>NUCLEOTIDE SEQUENCE</scope>
</reference>
<name>A0A645BH45_9ZZZZ</name>
<gene>
    <name evidence="2" type="ORF">SDC9_111383</name>
</gene>
<dbReference type="PANTHER" id="PTHR11360">
    <property type="entry name" value="MONOCARBOXYLATE TRANSPORTER"/>
    <property type="match status" value="1"/>
</dbReference>
<comment type="caution">
    <text evidence="2">The sequence shown here is derived from an EMBL/GenBank/DDBJ whole genome shotgun (WGS) entry which is preliminary data.</text>
</comment>
<protein>
    <recommendedName>
        <fullName evidence="3">Major facilitator superfamily (MFS) profile domain-containing protein</fullName>
    </recommendedName>
</protein>
<sequence>MGQTALGADRLVSADGTPPSAVGLTRKEALRTPAFYLMVFAFMGNSFIGMSMSAHANACLTDIGYPKNTVALVMSLIMAIMIGGKILLGIAFDRLGSVRSAFLVGSSVALSALALRFAVLSPIMPWVYAVCFGFGFSTLTVPLPYFSSENFGMREYAPIYSLSMVFANLASAAAQPFAGWVRDVTGSYNTVWNIEIVLGIAATAALVASAAMARKEGYNPKSKYALEKTKQPV</sequence>
<dbReference type="Gene3D" id="1.20.1250.20">
    <property type="entry name" value="MFS general substrate transporter like domains"/>
    <property type="match status" value="1"/>
</dbReference>
<keyword evidence="1" id="KW-0812">Transmembrane</keyword>
<dbReference type="InterPro" id="IPR036259">
    <property type="entry name" value="MFS_trans_sf"/>
</dbReference>
<dbReference type="Pfam" id="PF07690">
    <property type="entry name" value="MFS_1"/>
    <property type="match status" value="1"/>
</dbReference>
<keyword evidence="1" id="KW-1133">Transmembrane helix</keyword>
<feature type="transmembrane region" description="Helical" evidence="1">
    <location>
        <begin position="190"/>
        <end position="213"/>
    </location>
</feature>
<organism evidence="2">
    <name type="scientific">bioreactor metagenome</name>
    <dbReference type="NCBI Taxonomy" id="1076179"/>
    <lineage>
        <taxon>unclassified sequences</taxon>
        <taxon>metagenomes</taxon>
        <taxon>ecological metagenomes</taxon>
    </lineage>
</organism>
<feature type="transmembrane region" description="Helical" evidence="1">
    <location>
        <begin position="126"/>
        <end position="147"/>
    </location>
</feature>
<keyword evidence="1" id="KW-0472">Membrane</keyword>
<dbReference type="InterPro" id="IPR050327">
    <property type="entry name" value="Proton-linked_MCT"/>
</dbReference>
<feature type="transmembrane region" description="Helical" evidence="1">
    <location>
        <begin position="68"/>
        <end position="88"/>
    </location>
</feature>
<dbReference type="SUPFAM" id="SSF103473">
    <property type="entry name" value="MFS general substrate transporter"/>
    <property type="match status" value="1"/>
</dbReference>
<dbReference type="PANTHER" id="PTHR11360:SF290">
    <property type="entry name" value="MONOCARBOXYLATE MFS PERMEASE"/>
    <property type="match status" value="1"/>
</dbReference>
<dbReference type="InterPro" id="IPR011701">
    <property type="entry name" value="MFS"/>
</dbReference>
<dbReference type="AlphaFoldDB" id="A0A645BH45"/>
<accession>A0A645BH45</accession>
<feature type="transmembrane region" description="Helical" evidence="1">
    <location>
        <begin position="34"/>
        <end position="56"/>
    </location>
</feature>
<evidence type="ECO:0008006" key="3">
    <source>
        <dbReference type="Google" id="ProtNLM"/>
    </source>
</evidence>
<evidence type="ECO:0000256" key="1">
    <source>
        <dbReference type="SAM" id="Phobius"/>
    </source>
</evidence>
<evidence type="ECO:0000313" key="2">
    <source>
        <dbReference type="EMBL" id="MPM64496.1"/>
    </source>
</evidence>
<dbReference type="GO" id="GO:0022857">
    <property type="term" value="F:transmembrane transporter activity"/>
    <property type="evidence" value="ECO:0007669"/>
    <property type="project" value="InterPro"/>
</dbReference>
<dbReference type="EMBL" id="VSSQ01019987">
    <property type="protein sequence ID" value="MPM64496.1"/>
    <property type="molecule type" value="Genomic_DNA"/>
</dbReference>
<feature type="transmembrane region" description="Helical" evidence="1">
    <location>
        <begin position="159"/>
        <end position="178"/>
    </location>
</feature>
<proteinExistence type="predicted"/>
<feature type="transmembrane region" description="Helical" evidence="1">
    <location>
        <begin position="100"/>
        <end position="120"/>
    </location>
</feature>